<feature type="transmembrane region" description="Helical" evidence="1">
    <location>
        <begin position="15"/>
        <end position="34"/>
    </location>
</feature>
<protein>
    <submittedName>
        <fullName evidence="3">Arylesterase</fullName>
    </submittedName>
</protein>
<evidence type="ECO:0000313" key="4">
    <source>
        <dbReference type="Proteomes" id="UP000308917"/>
    </source>
</evidence>
<evidence type="ECO:0000259" key="2">
    <source>
        <dbReference type="Pfam" id="PF13472"/>
    </source>
</evidence>
<dbReference type="SUPFAM" id="SSF52266">
    <property type="entry name" value="SGNH hydrolase"/>
    <property type="match status" value="1"/>
</dbReference>
<dbReference type="GO" id="GO:0004622">
    <property type="term" value="F:phosphatidylcholine lysophospholipase activity"/>
    <property type="evidence" value="ECO:0007669"/>
    <property type="project" value="TreeGrafter"/>
</dbReference>
<dbReference type="Proteomes" id="UP000308917">
    <property type="component" value="Unassembled WGS sequence"/>
</dbReference>
<dbReference type="OrthoDB" id="9786188at2"/>
<organism evidence="3 4">
    <name type="scientific">Lampropedia puyangensis</name>
    <dbReference type="NCBI Taxonomy" id="1330072"/>
    <lineage>
        <taxon>Bacteria</taxon>
        <taxon>Pseudomonadati</taxon>
        <taxon>Pseudomonadota</taxon>
        <taxon>Betaproteobacteria</taxon>
        <taxon>Burkholderiales</taxon>
        <taxon>Comamonadaceae</taxon>
        <taxon>Lampropedia</taxon>
    </lineage>
</organism>
<evidence type="ECO:0000256" key="1">
    <source>
        <dbReference type="SAM" id="Phobius"/>
    </source>
</evidence>
<evidence type="ECO:0000313" key="3">
    <source>
        <dbReference type="EMBL" id="THU01469.1"/>
    </source>
</evidence>
<proteinExistence type="predicted"/>
<reference evidence="3 4" key="1">
    <citation type="journal article" date="2015" name="Antonie Van Leeuwenhoek">
        <title>Lampropedia puyangensis sp. nov., isolated from symptomatic bark of Populus ? euramericana canker and emended description of Lampropedia hyalina (Ehrenberg 1832) Lee et al. 2004.</title>
        <authorList>
            <person name="Li Y."/>
            <person name="Wang T."/>
            <person name="Piao C.G."/>
            <person name="Wang L.F."/>
            <person name="Tian G.Z."/>
            <person name="Zhu T.H."/>
            <person name="Guo M.W."/>
        </authorList>
    </citation>
    <scope>NUCLEOTIDE SEQUENCE [LARGE SCALE GENOMIC DNA]</scope>
    <source>
        <strain evidence="3 4">2-bin</strain>
    </source>
</reference>
<dbReference type="PANTHER" id="PTHR30383">
    <property type="entry name" value="THIOESTERASE 1/PROTEASE 1/LYSOPHOSPHOLIPASE L1"/>
    <property type="match status" value="1"/>
</dbReference>
<dbReference type="InterPro" id="IPR036514">
    <property type="entry name" value="SGNH_hydro_sf"/>
</dbReference>
<keyword evidence="1" id="KW-0812">Transmembrane</keyword>
<dbReference type="Gene3D" id="3.40.50.1110">
    <property type="entry name" value="SGNH hydrolase"/>
    <property type="match status" value="1"/>
</dbReference>
<keyword evidence="1" id="KW-0472">Membrane</keyword>
<dbReference type="PANTHER" id="PTHR30383:SF24">
    <property type="entry name" value="THIOESTERASE 1_PROTEASE 1_LYSOPHOSPHOLIPASE L1"/>
    <property type="match status" value="1"/>
</dbReference>
<dbReference type="InterPro" id="IPR051532">
    <property type="entry name" value="Ester_Hydrolysis_Enzymes"/>
</dbReference>
<accession>A0A4S8F3B1</accession>
<keyword evidence="4" id="KW-1185">Reference proteome</keyword>
<comment type="caution">
    <text evidence="3">The sequence shown here is derived from an EMBL/GenBank/DDBJ whole genome shotgun (WGS) entry which is preliminary data.</text>
</comment>
<sequence>MPPPQEMPYITRRRALLRGTYLLSLAGFISLAACGKKKLRVQRVPAGAVVLALGDSLTQGVGAWPAESFPSLLAQATGWNVVNAGVSGDTSAQALARLPALLAEHHPSFVIVSIGGNDFLRRNSAQETQRHIEAIIRACLDAGAQVLLVAVPAVTLLATAGLLSDHAMYATIARTQEVPLLEGAWADVLADESLRSDQVHANAQGYAVFDQKLQARLRELGFWS</sequence>
<dbReference type="InterPro" id="IPR013830">
    <property type="entry name" value="SGNH_hydro"/>
</dbReference>
<dbReference type="AlphaFoldDB" id="A0A4S8F3B1"/>
<name>A0A4S8F3B1_9BURK</name>
<dbReference type="RefSeq" id="WP_136573406.1">
    <property type="nucleotide sequence ID" value="NZ_STFG01000008.1"/>
</dbReference>
<keyword evidence="1" id="KW-1133">Transmembrane helix</keyword>
<dbReference type="Pfam" id="PF13472">
    <property type="entry name" value="Lipase_GDSL_2"/>
    <property type="match status" value="1"/>
</dbReference>
<gene>
    <name evidence="3" type="ORF">E9531_08865</name>
</gene>
<feature type="domain" description="SGNH hydrolase-type esterase" evidence="2">
    <location>
        <begin position="52"/>
        <end position="208"/>
    </location>
</feature>
<dbReference type="EMBL" id="STFG01000008">
    <property type="protein sequence ID" value="THU01469.1"/>
    <property type="molecule type" value="Genomic_DNA"/>
</dbReference>